<dbReference type="InterPro" id="IPR048469">
    <property type="entry name" value="YchJ-like_M"/>
</dbReference>
<dbReference type="Pfam" id="PF17775">
    <property type="entry name" value="YchJ_M-like"/>
    <property type="match status" value="1"/>
</dbReference>
<dbReference type="SUPFAM" id="SSF54427">
    <property type="entry name" value="NTF2-like"/>
    <property type="match status" value="1"/>
</dbReference>
<proteinExistence type="inferred from homology"/>
<sequence length="151" mass="16898">MSKRRTRSRQAPAPSTAPCPCGLPAPLQDCCGRLHRGEVQARTAEQLMRSRFSAFAVEDRGYLLRTWHPAARPDRLDFEPGLRWRRLEILATTEGSPFHTEGTVEFRAHYTQAGRPGKLHEVSRFVRHEGAWVYHSGQGARTPSGPVGPVS</sequence>
<dbReference type="Proteomes" id="UP000614047">
    <property type="component" value="Unassembled WGS sequence"/>
</dbReference>
<evidence type="ECO:0000313" key="3">
    <source>
        <dbReference type="EMBL" id="MBG6086836.1"/>
    </source>
</evidence>
<feature type="domain" description="YchJ-like middle NTF2-like" evidence="2">
    <location>
        <begin position="43"/>
        <end position="137"/>
    </location>
</feature>
<dbReference type="InterPro" id="IPR032710">
    <property type="entry name" value="NTF2-like_dom_sf"/>
</dbReference>
<keyword evidence="4" id="KW-1185">Reference proteome</keyword>
<protein>
    <recommendedName>
        <fullName evidence="1">UPF0225 protein IW256_000949</fullName>
    </recommendedName>
</protein>
<evidence type="ECO:0000259" key="2">
    <source>
        <dbReference type="Pfam" id="PF17775"/>
    </source>
</evidence>
<comment type="caution">
    <text evidence="3">The sequence shown here is derived from an EMBL/GenBank/DDBJ whole genome shotgun (WGS) entry which is preliminary data.</text>
</comment>
<gene>
    <name evidence="3" type="ORF">IW256_000949</name>
</gene>
<dbReference type="Gene3D" id="3.10.450.50">
    <property type="match status" value="1"/>
</dbReference>
<organism evidence="3 4">
    <name type="scientific">Actinomadura viridis</name>
    <dbReference type="NCBI Taxonomy" id="58110"/>
    <lineage>
        <taxon>Bacteria</taxon>
        <taxon>Bacillati</taxon>
        <taxon>Actinomycetota</taxon>
        <taxon>Actinomycetes</taxon>
        <taxon>Streptosporangiales</taxon>
        <taxon>Thermomonosporaceae</taxon>
        <taxon>Actinomadura</taxon>
    </lineage>
</organism>
<dbReference type="AlphaFoldDB" id="A0A931DFY5"/>
<accession>A0A931DFY5</accession>
<dbReference type="EMBL" id="JADOUA010000001">
    <property type="protein sequence ID" value="MBG6086836.1"/>
    <property type="molecule type" value="Genomic_DNA"/>
</dbReference>
<evidence type="ECO:0000256" key="1">
    <source>
        <dbReference type="HAMAP-Rule" id="MF_00612"/>
    </source>
</evidence>
<name>A0A931DFY5_9ACTN</name>
<comment type="similarity">
    <text evidence="1">Belongs to the UPF0225 family.</text>
</comment>
<dbReference type="InterPro" id="IPR023006">
    <property type="entry name" value="YchJ-like"/>
</dbReference>
<reference evidence="3" key="1">
    <citation type="submission" date="2020-11" db="EMBL/GenBank/DDBJ databases">
        <title>Sequencing the genomes of 1000 actinobacteria strains.</title>
        <authorList>
            <person name="Klenk H.-P."/>
        </authorList>
    </citation>
    <scope>NUCLEOTIDE SEQUENCE</scope>
    <source>
        <strain evidence="3">DSM 43175</strain>
    </source>
</reference>
<dbReference type="RefSeq" id="WP_197009775.1">
    <property type="nucleotide sequence ID" value="NZ_BAABES010000007.1"/>
</dbReference>
<evidence type="ECO:0000313" key="4">
    <source>
        <dbReference type="Proteomes" id="UP000614047"/>
    </source>
</evidence>
<dbReference type="HAMAP" id="MF_00612">
    <property type="entry name" value="UPF0225"/>
    <property type="match status" value="1"/>
</dbReference>